<dbReference type="RefSeq" id="WP_210683357.1">
    <property type="nucleotide sequence ID" value="NZ_JAGMWN010000011.1"/>
</dbReference>
<dbReference type="EMBL" id="JAGMWN010000011">
    <property type="protein sequence ID" value="MBP5858767.1"/>
    <property type="molecule type" value="Genomic_DNA"/>
</dbReference>
<dbReference type="Gene3D" id="3.30.470.20">
    <property type="entry name" value="ATP-grasp fold, B domain"/>
    <property type="match status" value="1"/>
</dbReference>
<evidence type="ECO:0000256" key="3">
    <source>
        <dbReference type="ARBA" id="ARBA00022741"/>
    </source>
</evidence>
<dbReference type="Pfam" id="PF19045">
    <property type="entry name" value="Ligase_CoA_2"/>
    <property type="match status" value="1"/>
</dbReference>
<dbReference type="InterPro" id="IPR013815">
    <property type="entry name" value="ATP_grasp_subdomain_1"/>
</dbReference>
<dbReference type="Pfam" id="PF13380">
    <property type="entry name" value="CoA_binding_2"/>
    <property type="match status" value="1"/>
</dbReference>
<dbReference type="Gene3D" id="3.40.50.720">
    <property type="entry name" value="NAD(P)-binding Rossmann-like Domain"/>
    <property type="match status" value="1"/>
</dbReference>
<comment type="similarity">
    <text evidence="5">In the N-terminal section; belongs to the acetate CoA ligase alpha subunit family.</text>
</comment>
<dbReference type="InterPro" id="IPR003781">
    <property type="entry name" value="CoA-bd"/>
</dbReference>
<keyword evidence="2 7" id="KW-0436">Ligase</keyword>
<dbReference type="InterPro" id="IPR016102">
    <property type="entry name" value="Succinyl-CoA_synth-like"/>
</dbReference>
<reference evidence="7" key="1">
    <citation type="submission" date="2021-04" db="EMBL/GenBank/DDBJ databases">
        <authorList>
            <person name="Zhang D.-C."/>
        </authorList>
    </citation>
    <scope>NUCLEOTIDE SEQUENCE</scope>
    <source>
        <strain evidence="7">CGMCC 1.15697</strain>
    </source>
</reference>
<evidence type="ECO:0000259" key="6">
    <source>
        <dbReference type="PROSITE" id="PS51186"/>
    </source>
</evidence>
<dbReference type="Gene3D" id="3.40.50.261">
    <property type="entry name" value="Succinyl-CoA synthetase domains"/>
    <property type="match status" value="2"/>
</dbReference>
<dbReference type="InterPro" id="IPR000182">
    <property type="entry name" value="GNAT_dom"/>
</dbReference>
<keyword evidence="1" id="KW-0816">Tricarboxylic acid cycle</keyword>
<dbReference type="InterPro" id="IPR051538">
    <property type="entry name" value="Acyl-CoA_Synth/Transferase"/>
</dbReference>
<dbReference type="GO" id="GO:0016747">
    <property type="term" value="F:acyltransferase activity, transferring groups other than amino-acyl groups"/>
    <property type="evidence" value="ECO:0007669"/>
    <property type="project" value="InterPro"/>
</dbReference>
<dbReference type="Gene3D" id="3.40.630.30">
    <property type="match status" value="1"/>
</dbReference>
<dbReference type="SUPFAM" id="SSF52210">
    <property type="entry name" value="Succinyl-CoA synthetase domains"/>
    <property type="match status" value="2"/>
</dbReference>
<feature type="domain" description="N-acetyltransferase" evidence="6">
    <location>
        <begin position="747"/>
        <end position="906"/>
    </location>
</feature>
<dbReference type="FunFam" id="3.30.1490.20:FF:000020">
    <property type="entry name" value="Protein lysine acetyltransferase"/>
    <property type="match status" value="1"/>
</dbReference>
<dbReference type="SUPFAM" id="SSF56059">
    <property type="entry name" value="Glutathione synthetase ATP-binding domain-like"/>
    <property type="match status" value="1"/>
</dbReference>
<dbReference type="Pfam" id="PF13549">
    <property type="entry name" value="ATP-grasp_5"/>
    <property type="match status" value="1"/>
</dbReference>
<dbReference type="GO" id="GO:0043758">
    <property type="term" value="F:acetate-CoA ligase (ADP-forming) activity"/>
    <property type="evidence" value="ECO:0007669"/>
    <property type="project" value="InterPro"/>
</dbReference>
<evidence type="ECO:0000256" key="1">
    <source>
        <dbReference type="ARBA" id="ARBA00022532"/>
    </source>
</evidence>
<evidence type="ECO:0000256" key="2">
    <source>
        <dbReference type="ARBA" id="ARBA00022598"/>
    </source>
</evidence>
<evidence type="ECO:0000256" key="5">
    <source>
        <dbReference type="ARBA" id="ARBA00060888"/>
    </source>
</evidence>
<dbReference type="GO" id="GO:0005524">
    <property type="term" value="F:ATP binding"/>
    <property type="evidence" value="ECO:0007669"/>
    <property type="project" value="UniProtKB-KW"/>
</dbReference>
<keyword evidence="3" id="KW-0547">Nucleotide-binding</keyword>
<dbReference type="InterPro" id="IPR032875">
    <property type="entry name" value="Succ_CoA_lig_flav_dom"/>
</dbReference>
<evidence type="ECO:0000256" key="4">
    <source>
        <dbReference type="ARBA" id="ARBA00022840"/>
    </source>
</evidence>
<dbReference type="SMART" id="SM00881">
    <property type="entry name" value="CoA_binding"/>
    <property type="match status" value="1"/>
</dbReference>
<dbReference type="InterPro" id="IPR043938">
    <property type="entry name" value="Ligase_CoA_dom"/>
</dbReference>
<protein>
    <submittedName>
        <fullName evidence="7">Bifunctional acetate--CoA ligase family protein/GNAT family N-acetyltransferase</fullName>
    </submittedName>
</protein>
<comment type="caution">
    <text evidence="7">The sequence shown here is derived from an EMBL/GenBank/DDBJ whole genome shotgun (WGS) entry which is preliminary data.</text>
</comment>
<dbReference type="GO" id="GO:0006099">
    <property type="term" value="P:tricarboxylic acid cycle"/>
    <property type="evidence" value="ECO:0007669"/>
    <property type="project" value="UniProtKB-KW"/>
</dbReference>
<gene>
    <name evidence="7" type="ORF">KAJ83_17245</name>
</gene>
<proteinExistence type="inferred from homology"/>
<evidence type="ECO:0000313" key="8">
    <source>
        <dbReference type="Proteomes" id="UP000672602"/>
    </source>
</evidence>
<sequence length="921" mass="98594">MSLRDLDSFFHPKSIALVGASNRDGSVGAVLAQNLMTGGFEGPIMPVNPKYRSIGGVYAWPDIDSLPEAPELAVVATPADAVAGVIGELRAKGCKAACIITAGFGEGAADAEGRARRAAVLEAAGPMRLLGPNVLGLMMPETGINASFAHIAPPKGDLAFVSQSGAMLTSVLDWASGQGIGFSHLISLGDMIDVDFADLLNHLTRDTSVRAILLYIEAIGDARKFMSAARAAARTKPVVIIKAGRFAEGAKAATSHTGALAGADGVYDAAFRRAGMLRVYDMQELFDAVQTLSSSLRRLGIQGPRGEGGDRLAILTNGGGIGVLATDSLMQLGGRLAPLDEKTIQALDGVLPPTWSHGNPVDIIGDASGARYVAALDALLKDETSDAVLVINCPQAISNSREAAEAVIAALPGQHKPVLTNWLGDEAARAARKRFAEARIPTYNTAEEAVRAFMHVVRYGRNQAMLMQAPAADSLDGREPDRAAVRAIIDDALAEGRAWLSEVEAKNVLDAYSIPVARTYCARDAEEAYWIARGFKMGDLVAVKVLSRDITHKSDVGGVVLNLTTPEQVREATEQMLTRLHRDYPDAVIEGVSVQEMISRPGAHELIVGLNEDPQFGPVVLFGRGGKEVEVIGDTATGLPPLNDVLAEGLIEETAVYRLLKGFRDTPPSDLPAIRRALIRVGQLAIDFAEVKELDINPLIADADGVVALDARIRIAADDRPARERLAIRPYPRELEGEVSPRDGDPIRLRPVRPEDKDALMELVDRCDAEDIRFRFLHPMKRLPDQLAARLSQIDYAREMAFVALVHEDDPAEHIAGVVRLFADADLETAEYAILLRRDLKGKGLGYALMQRLIDYARGVGIGLLHGDVLSDNRPMLDLCADLGFEAREQADDPGVTRVSLDLDAAAGRTPAKLPAPADAE</sequence>
<dbReference type="Proteomes" id="UP000672602">
    <property type="component" value="Unassembled WGS sequence"/>
</dbReference>
<name>A0A8J7S1S4_9PROT</name>
<keyword evidence="8" id="KW-1185">Reference proteome</keyword>
<dbReference type="PANTHER" id="PTHR43334:SF1">
    <property type="entry name" value="3-HYDROXYPROPIONATE--COA LIGASE [ADP-FORMING]"/>
    <property type="match status" value="1"/>
</dbReference>
<dbReference type="Pfam" id="PF00583">
    <property type="entry name" value="Acetyltransf_1"/>
    <property type="match status" value="1"/>
</dbReference>
<dbReference type="Pfam" id="PF13607">
    <property type="entry name" value="Succ_CoA_lig"/>
    <property type="match status" value="1"/>
</dbReference>
<dbReference type="AlphaFoldDB" id="A0A8J7S1S4"/>
<keyword evidence="4" id="KW-0067">ATP-binding</keyword>
<organism evidence="7 8">
    <name type="scientific">Marivibrio halodurans</name>
    <dbReference type="NCBI Taxonomy" id="2039722"/>
    <lineage>
        <taxon>Bacteria</taxon>
        <taxon>Pseudomonadati</taxon>
        <taxon>Pseudomonadota</taxon>
        <taxon>Alphaproteobacteria</taxon>
        <taxon>Rhodospirillales</taxon>
        <taxon>Rhodospirillaceae</taxon>
        <taxon>Marivibrio</taxon>
    </lineage>
</organism>
<dbReference type="PANTHER" id="PTHR43334">
    <property type="entry name" value="ACETATE--COA LIGASE [ADP-FORMING]"/>
    <property type="match status" value="1"/>
</dbReference>
<dbReference type="SUPFAM" id="SSF51735">
    <property type="entry name" value="NAD(P)-binding Rossmann-fold domains"/>
    <property type="match status" value="1"/>
</dbReference>
<dbReference type="SUPFAM" id="SSF55729">
    <property type="entry name" value="Acyl-CoA N-acyltransferases (Nat)"/>
    <property type="match status" value="1"/>
</dbReference>
<accession>A0A8J7S1S4</accession>
<dbReference type="InterPro" id="IPR036291">
    <property type="entry name" value="NAD(P)-bd_dom_sf"/>
</dbReference>
<evidence type="ECO:0000313" key="7">
    <source>
        <dbReference type="EMBL" id="MBP5858767.1"/>
    </source>
</evidence>
<dbReference type="InterPro" id="IPR016181">
    <property type="entry name" value="Acyl_CoA_acyltransferase"/>
</dbReference>
<dbReference type="PROSITE" id="PS51186">
    <property type="entry name" value="GNAT"/>
    <property type="match status" value="1"/>
</dbReference>
<dbReference type="Gene3D" id="3.30.1490.20">
    <property type="entry name" value="ATP-grasp fold, A domain"/>
    <property type="match status" value="1"/>
</dbReference>